<evidence type="ECO:0000256" key="2">
    <source>
        <dbReference type="PIRSR" id="PIRSR613078-2"/>
    </source>
</evidence>
<accession>A0A524RM11</accession>
<name>A0A524RM11_9CHRO</name>
<protein>
    <submittedName>
        <fullName evidence="3">Histidine phosphatase family protein</fullName>
    </submittedName>
</protein>
<dbReference type="Gene3D" id="3.40.50.1240">
    <property type="entry name" value="Phosphoglycerate mutase-like"/>
    <property type="match status" value="1"/>
</dbReference>
<dbReference type="GO" id="GO:0016791">
    <property type="term" value="F:phosphatase activity"/>
    <property type="evidence" value="ECO:0007669"/>
    <property type="project" value="TreeGrafter"/>
</dbReference>
<feature type="active site" description="Tele-phosphohistidine intermediate" evidence="1">
    <location>
        <position position="45"/>
    </location>
</feature>
<dbReference type="PROSITE" id="PS00175">
    <property type="entry name" value="PG_MUTASE"/>
    <property type="match status" value="1"/>
</dbReference>
<dbReference type="EMBL" id="SRMO01000083">
    <property type="protein sequence ID" value="TGG91209.1"/>
    <property type="molecule type" value="Genomic_DNA"/>
</dbReference>
<dbReference type="SUPFAM" id="SSF53254">
    <property type="entry name" value="Phosphoglycerate mutase-like"/>
    <property type="match status" value="1"/>
</dbReference>
<dbReference type="InterPro" id="IPR001345">
    <property type="entry name" value="PG/BPGM_mutase_AS"/>
</dbReference>
<evidence type="ECO:0000313" key="4">
    <source>
        <dbReference type="Proteomes" id="UP000317990"/>
    </source>
</evidence>
<gene>
    <name evidence="3" type="ORF">ERJ67_08540</name>
</gene>
<dbReference type="Pfam" id="PF00300">
    <property type="entry name" value="His_Phos_1"/>
    <property type="match status" value="1"/>
</dbReference>
<evidence type="ECO:0000313" key="3">
    <source>
        <dbReference type="EMBL" id="TGG91209.1"/>
    </source>
</evidence>
<feature type="non-terminal residue" evidence="3">
    <location>
        <position position="1"/>
    </location>
</feature>
<feature type="binding site" evidence="2">
    <location>
        <begin position="44"/>
        <end position="51"/>
    </location>
    <ligand>
        <name>substrate</name>
    </ligand>
</feature>
<dbReference type="InterPro" id="IPR029033">
    <property type="entry name" value="His_PPase_superfam"/>
</dbReference>
<reference evidence="3 4" key="1">
    <citation type="journal article" date="2019" name="mSystems">
        <title>Life at home and on the roam: Genomic adaptions reflect the dual lifestyle of an intracellular, facultative symbiont.</title>
        <authorList>
            <person name="Burgsdorf I."/>
        </authorList>
    </citation>
    <scope>NUCLEOTIDE SEQUENCE [LARGE SCALE GENOMIC DNA]</scope>
    <source>
        <strain evidence="3">277cV</strain>
    </source>
</reference>
<dbReference type="PANTHER" id="PTHR48100">
    <property type="entry name" value="BROAD-SPECIFICITY PHOSPHATASE YOR283W-RELATED"/>
    <property type="match status" value="1"/>
</dbReference>
<dbReference type="InterPro" id="IPR013078">
    <property type="entry name" value="His_Pase_superF_clade-1"/>
</dbReference>
<dbReference type="SMART" id="SM00855">
    <property type="entry name" value="PGAM"/>
    <property type="match status" value="1"/>
</dbReference>
<dbReference type="InterPro" id="IPR050275">
    <property type="entry name" value="PGM_Phosphatase"/>
</dbReference>
<dbReference type="Proteomes" id="UP000317990">
    <property type="component" value="Unassembled WGS sequence"/>
</dbReference>
<evidence type="ECO:0000256" key="1">
    <source>
        <dbReference type="PIRSR" id="PIRSR613078-1"/>
    </source>
</evidence>
<dbReference type="CDD" id="cd07067">
    <property type="entry name" value="HP_PGM_like"/>
    <property type="match status" value="1"/>
</dbReference>
<dbReference type="PANTHER" id="PTHR48100:SF10">
    <property type="entry name" value="2-CARBOXY-D-ARABINITOL-1-PHOSPHATASE-RELATED"/>
    <property type="match status" value="1"/>
</dbReference>
<proteinExistence type="predicted"/>
<feature type="active site" description="Proton donor/acceptor" evidence="1">
    <location>
        <position position="119"/>
    </location>
</feature>
<feature type="binding site" evidence="2">
    <location>
        <position position="94"/>
    </location>
    <ligand>
        <name>substrate</name>
    </ligand>
</feature>
<organism evidence="3 4">
    <name type="scientific">Aphanocapsa feldmannii 277cV</name>
    <dbReference type="NCBI Taxonomy" id="2507553"/>
    <lineage>
        <taxon>Bacteria</taxon>
        <taxon>Bacillati</taxon>
        <taxon>Cyanobacteriota</taxon>
        <taxon>Cyanophyceae</taxon>
        <taxon>Oscillatoriophycideae</taxon>
        <taxon>Chroococcales</taxon>
        <taxon>Microcystaceae</taxon>
        <taxon>Aphanocapsa</taxon>
    </lineage>
</organism>
<sequence length="255" mass="26948">LNLGDPQVDAAGCRPLQLESINSTLHLGGAMARPVGCQRVLLLRHGETDWNRDGRFQGQIDIPLNGRGRGQSTATAELLRETRIDRAYTSALARPRQTAEAVLKHHPGVPLATVRGLIEIGHGDWEGCLESDIAASWPELLARWRSQPHTVAMPGEGGETVQQVWDRSVKALGSIAAGLAPGEAALVVAHDAVNKTILCDLLGLTAADIWVVKQGNGGVTVIDYPEGVEGQPVIRCLNLTAHQGGVLDGTAAGAL</sequence>
<dbReference type="AlphaFoldDB" id="A0A524RM11"/>
<comment type="caution">
    <text evidence="3">The sequence shown here is derived from an EMBL/GenBank/DDBJ whole genome shotgun (WGS) entry which is preliminary data.</text>
</comment>